<feature type="coiled-coil region" evidence="7">
    <location>
        <begin position="428"/>
        <end position="566"/>
    </location>
</feature>
<evidence type="ECO:0000256" key="7">
    <source>
        <dbReference type="SAM" id="Coils"/>
    </source>
</evidence>
<dbReference type="PANTHER" id="PTHR13815">
    <property type="entry name" value="GOLGIN-84"/>
    <property type="match status" value="1"/>
</dbReference>
<feature type="region of interest" description="Disordered" evidence="8">
    <location>
        <begin position="288"/>
        <end position="349"/>
    </location>
</feature>
<feature type="compositionally biased region" description="Low complexity" evidence="8">
    <location>
        <begin position="315"/>
        <end position="334"/>
    </location>
</feature>
<accession>A0AAD4IW42</accession>
<evidence type="ECO:0000256" key="6">
    <source>
        <dbReference type="ARBA" id="ARBA00023136"/>
    </source>
</evidence>
<feature type="region of interest" description="Disordered" evidence="8">
    <location>
        <begin position="90"/>
        <end position="111"/>
    </location>
</feature>
<feature type="compositionally biased region" description="Polar residues" evidence="8">
    <location>
        <begin position="230"/>
        <end position="242"/>
    </location>
</feature>
<evidence type="ECO:0000256" key="2">
    <source>
        <dbReference type="ARBA" id="ARBA00022692"/>
    </source>
</evidence>
<reference evidence="9 10" key="1">
    <citation type="journal article" date="2021" name="Nat. Commun.">
        <title>Incipient diploidization of the medicinal plant Perilla within 10,000 years.</title>
        <authorList>
            <person name="Zhang Y."/>
            <person name="Shen Q."/>
            <person name="Leng L."/>
            <person name="Zhang D."/>
            <person name="Chen S."/>
            <person name="Shi Y."/>
            <person name="Ning Z."/>
            <person name="Chen S."/>
        </authorList>
    </citation>
    <scope>NUCLEOTIDE SEQUENCE [LARGE SCALE GENOMIC DNA]</scope>
    <source>
        <strain evidence="10">cv. PC099</strain>
    </source>
</reference>
<proteinExistence type="predicted"/>
<keyword evidence="4" id="KW-0333">Golgi apparatus</keyword>
<evidence type="ECO:0000256" key="5">
    <source>
        <dbReference type="ARBA" id="ARBA00023054"/>
    </source>
</evidence>
<keyword evidence="5 7" id="KW-0175">Coiled coil</keyword>
<name>A0AAD4IW42_PERFH</name>
<evidence type="ECO:0000256" key="8">
    <source>
        <dbReference type="SAM" id="MobiDB-lite"/>
    </source>
</evidence>
<dbReference type="AlphaFoldDB" id="A0AAD4IW42"/>
<dbReference type="PANTHER" id="PTHR13815:SF5">
    <property type="entry name" value="GOLGIN CANDIDATE 2"/>
    <property type="match status" value="1"/>
</dbReference>
<dbReference type="GO" id="GO:0031985">
    <property type="term" value="C:Golgi cisterna"/>
    <property type="evidence" value="ECO:0007669"/>
    <property type="project" value="TreeGrafter"/>
</dbReference>
<feature type="compositionally biased region" description="Low complexity" evidence="8">
    <location>
        <begin position="102"/>
        <end position="111"/>
    </location>
</feature>
<keyword evidence="2" id="KW-0812">Transmembrane</keyword>
<dbReference type="EMBL" id="SDAM02001444">
    <property type="protein sequence ID" value="KAH6822201.1"/>
    <property type="molecule type" value="Genomic_DNA"/>
</dbReference>
<protein>
    <submittedName>
        <fullName evidence="9">Golgin putative 2</fullName>
    </submittedName>
</protein>
<gene>
    <name evidence="9" type="ORF">C2S53_000088</name>
</gene>
<comment type="caution">
    <text evidence="9">The sequence shown here is derived from an EMBL/GenBank/DDBJ whole genome shotgun (WGS) entry which is preliminary data.</text>
</comment>
<feature type="region of interest" description="Disordered" evidence="8">
    <location>
        <begin position="153"/>
        <end position="242"/>
    </location>
</feature>
<feature type="compositionally biased region" description="Low complexity" evidence="8">
    <location>
        <begin position="213"/>
        <end position="227"/>
    </location>
</feature>
<comment type="subcellular location">
    <subcellularLocation>
        <location evidence="1">Golgi apparatus membrane</location>
    </subcellularLocation>
</comment>
<dbReference type="InterPro" id="IPR019177">
    <property type="entry name" value="Golgin_subfamily_A_member_5"/>
</dbReference>
<keyword evidence="6" id="KW-0472">Membrane</keyword>
<dbReference type="GO" id="GO:0000301">
    <property type="term" value="P:retrograde transport, vesicle recycling within Golgi"/>
    <property type="evidence" value="ECO:0007669"/>
    <property type="project" value="TreeGrafter"/>
</dbReference>
<sequence length="698" mass="76925">MAHWISSKLKAAETLLHQIDQQAADSLRKNEKQTIDDQLVVETSSKALENKSLIKEQLKKKSTENEVVSGVSQSIIPGDKRDLNVISRSNSDVNKNDEAGRSLNLNSKSNLSAGLTDSDWTELLSVPDKKGVSGAGSITHSSNRVPMTRVLKKNGKKVGNSGQGLNLSAVDGRTEKVGNNGVLKSSRKSNVGLESNISADSDEKINTVGDVTSRNSSVQSPSSGGDSNQRDSTPTPMFGTTNMGRVEGMNDLVDGEKLHLLNDSDHSSQMTSIALDRKLDMKVGLNGGDKLETAIGGTNRSKISSRTSSSKKKALSLPSEGESNSETDTTSSSESESEREREERRKRRQQILAEKAAAKAIEAIKERENLVARLEGEKQSLEKIFEERAKQQVQEASDLQTTTMETMEAVEIEKQKHNSTRMEALTRLAKLESANADLARSLANVQKNLEVEADRIAELRHQIHMKEATHEELRREISSTHQNGDKLRASKGVEFELEMIEAEYSFVADKVERMQAQAKTLETSIETTRSEIEDPSEVEIELKRRLSQLTDHLIQKQAQVETLSSEKAMLLLRIEAVSRLLDEHGPADFPSTSSRDDLEQGPWQLSNTKFRSLLKGRMQSGQQHFGSLVRQLDTLFCTGAVFLRRNSTARTWSLVYLVCLHLWVVYILMSHTAPVADNVRSGAVVSLENINNTGGGGV</sequence>
<dbReference type="GO" id="GO:0007030">
    <property type="term" value="P:Golgi organization"/>
    <property type="evidence" value="ECO:0007669"/>
    <property type="project" value="InterPro"/>
</dbReference>
<evidence type="ECO:0000313" key="9">
    <source>
        <dbReference type="EMBL" id="KAH6822201.1"/>
    </source>
</evidence>
<dbReference type="Proteomes" id="UP001190926">
    <property type="component" value="Unassembled WGS sequence"/>
</dbReference>
<feature type="compositionally biased region" description="Polar residues" evidence="8">
    <location>
        <begin position="188"/>
        <end position="199"/>
    </location>
</feature>
<evidence type="ECO:0000313" key="10">
    <source>
        <dbReference type="Proteomes" id="UP001190926"/>
    </source>
</evidence>
<evidence type="ECO:0000256" key="1">
    <source>
        <dbReference type="ARBA" id="ARBA00004394"/>
    </source>
</evidence>
<evidence type="ECO:0000256" key="4">
    <source>
        <dbReference type="ARBA" id="ARBA00023034"/>
    </source>
</evidence>
<evidence type="ECO:0000256" key="3">
    <source>
        <dbReference type="ARBA" id="ARBA00022989"/>
    </source>
</evidence>
<dbReference type="GO" id="GO:0000139">
    <property type="term" value="C:Golgi membrane"/>
    <property type="evidence" value="ECO:0007669"/>
    <property type="project" value="UniProtKB-SubCell"/>
</dbReference>
<keyword evidence="3" id="KW-1133">Transmembrane helix</keyword>
<organism evidence="9 10">
    <name type="scientific">Perilla frutescens var. hirtella</name>
    <name type="common">Perilla citriodora</name>
    <name type="synonym">Perilla setoyensis</name>
    <dbReference type="NCBI Taxonomy" id="608512"/>
    <lineage>
        <taxon>Eukaryota</taxon>
        <taxon>Viridiplantae</taxon>
        <taxon>Streptophyta</taxon>
        <taxon>Embryophyta</taxon>
        <taxon>Tracheophyta</taxon>
        <taxon>Spermatophyta</taxon>
        <taxon>Magnoliopsida</taxon>
        <taxon>eudicotyledons</taxon>
        <taxon>Gunneridae</taxon>
        <taxon>Pentapetalae</taxon>
        <taxon>asterids</taxon>
        <taxon>lamiids</taxon>
        <taxon>Lamiales</taxon>
        <taxon>Lamiaceae</taxon>
        <taxon>Nepetoideae</taxon>
        <taxon>Elsholtzieae</taxon>
        <taxon>Perilla</taxon>
    </lineage>
</organism>
<keyword evidence="10" id="KW-1185">Reference proteome</keyword>
<dbReference type="Pfam" id="PF09787">
    <property type="entry name" value="Golgin_A5"/>
    <property type="match status" value="1"/>
</dbReference>